<reference evidence="2" key="1">
    <citation type="journal article" date="2016" name="Proc. Natl. Acad. Sci. U.S.A.">
        <title>Chromosome-level assembly of Arabidopsis thaliana Ler reveals the extent of translocation and inversion polymorphisms.</title>
        <authorList>
            <person name="Zapata L."/>
            <person name="Ding J."/>
            <person name="Willing E.M."/>
            <person name="Hartwig B."/>
            <person name="Bezdan D."/>
            <person name="Jiao W.B."/>
            <person name="Patel V."/>
            <person name="Velikkakam James G."/>
            <person name="Koornneef M."/>
            <person name="Ossowski S."/>
            <person name="Schneeberger K."/>
        </authorList>
    </citation>
    <scope>NUCLEOTIDE SEQUENCE [LARGE SCALE GENOMIC DNA]</scope>
    <source>
        <strain evidence="2">cv. Landsberg erecta</strain>
    </source>
</reference>
<dbReference type="EMBL" id="LUHQ01000002">
    <property type="protein sequence ID" value="OAP09804.1"/>
    <property type="molecule type" value="Genomic_DNA"/>
</dbReference>
<sequence length="77" mass="8657">MDSESEILTLPEQIYKEGDESISMGTVLQHSDWSLDKKVEDVLGESLFEKIISYFLGPLVDLGPRIKAKRGTKNESN</sequence>
<protein>
    <submittedName>
        <fullName evidence="1">Uncharacterized protein</fullName>
    </submittedName>
</protein>
<proteinExistence type="predicted"/>
<comment type="caution">
    <text evidence="1">The sequence shown here is derived from an EMBL/GenBank/DDBJ whole genome shotgun (WGS) entry which is preliminary data.</text>
</comment>
<evidence type="ECO:0000313" key="2">
    <source>
        <dbReference type="Proteomes" id="UP000078284"/>
    </source>
</evidence>
<organism evidence="1 2">
    <name type="scientific">Arabidopsis thaliana</name>
    <name type="common">Mouse-ear cress</name>
    <dbReference type="NCBI Taxonomy" id="3702"/>
    <lineage>
        <taxon>Eukaryota</taxon>
        <taxon>Viridiplantae</taxon>
        <taxon>Streptophyta</taxon>
        <taxon>Embryophyta</taxon>
        <taxon>Tracheophyta</taxon>
        <taxon>Spermatophyta</taxon>
        <taxon>Magnoliopsida</taxon>
        <taxon>eudicotyledons</taxon>
        <taxon>Gunneridae</taxon>
        <taxon>Pentapetalae</taxon>
        <taxon>rosids</taxon>
        <taxon>malvids</taxon>
        <taxon>Brassicales</taxon>
        <taxon>Brassicaceae</taxon>
        <taxon>Camelineae</taxon>
        <taxon>Arabidopsis</taxon>
    </lineage>
</organism>
<name>A0A178VVD9_ARATH</name>
<accession>A0A178VVD9</accession>
<dbReference type="AlphaFoldDB" id="A0A178VVD9"/>
<evidence type="ECO:0000313" key="1">
    <source>
        <dbReference type="EMBL" id="OAP09804.1"/>
    </source>
</evidence>
<gene>
    <name evidence="1" type="ordered locus">AXX17_At2g09700</name>
</gene>
<dbReference type="Proteomes" id="UP000078284">
    <property type="component" value="Chromosome 2"/>
</dbReference>